<dbReference type="SUPFAM" id="SSF53850">
    <property type="entry name" value="Periplasmic binding protein-like II"/>
    <property type="match status" value="1"/>
</dbReference>
<dbReference type="Pfam" id="PF03466">
    <property type="entry name" value="LysR_substrate"/>
    <property type="match status" value="1"/>
</dbReference>
<dbReference type="InterPro" id="IPR000847">
    <property type="entry name" value="LysR_HTH_N"/>
</dbReference>
<dbReference type="InterPro" id="IPR005119">
    <property type="entry name" value="LysR_subst-bd"/>
</dbReference>
<dbReference type="PRINTS" id="PR00039">
    <property type="entry name" value="HTHLYSR"/>
</dbReference>
<dbReference type="GO" id="GO:0003700">
    <property type="term" value="F:DNA-binding transcription factor activity"/>
    <property type="evidence" value="ECO:0007669"/>
    <property type="project" value="InterPro"/>
</dbReference>
<dbReference type="AlphaFoldDB" id="A0A853FBI5"/>
<reference evidence="6 7" key="1">
    <citation type="submission" date="2020-07" db="EMBL/GenBank/DDBJ databases">
        <title>Taxonomic revisions and descriptions of new bacterial species based on genomic comparisons in the high-G+C-content subgroup of the family Alcaligenaceae.</title>
        <authorList>
            <person name="Szabo A."/>
            <person name="Felfoldi T."/>
        </authorList>
    </citation>
    <scope>NUCLEOTIDE SEQUENCE [LARGE SCALE GENOMIC DNA]</scope>
    <source>
        <strain evidence="6 7">DSM 25264</strain>
    </source>
</reference>
<dbReference type="RefSeq" id="WP_167668945.1">
    <property type="nucleotide sequence ID" value="NZ_JACCEW010000004.1"/>
</dbReference>
<comment type="caution">
    <text evidence="6">The sequence shown here is derived from an EMBL/GenBank/DDBJ whole genome shotgun (WGS) entry which is preliminary data.</text>
</comment>
<feature type="domain" description="HTH lysR-type" evidence="5">
    <location>
        <begin position="1"/>
        <end position="58"/>
    </location>
</feature>
<gene>
    <name evidence="6" type="ORF">H0A68_14650</name>
</gene>
<evidence type="ECO:0000256" key="2">
    <source>
        <dbReference type="ARBA" id="ARBA00023015"/>
    </source>
</evidence>
<evidence type="ECO:0000256" key="1">
    <source>
        <dbReference type="ARBA" id="ARBA00009437"/>
    </source>
</evidence>
<organism evidence="6 7">
    <name type="scientific">Allopusillimonas soli</name>
    <dbReference type="NCBI Taxonomy" id="659016"/>
    <lineage>
        <taxon>Bacteria</taxon>
        <taxon>Pseudomonadati</taxon>
        <taxon>Pseudomonadota</taxon>
        <taxon>Betaproteobacteria</taxon>
        <taxon>Burkholderiales</taxon>
        <taxon>Alcaligenaceae</taxon>
        <taxon>Allopusillimonas</taxon>
    </lineage>
</organism>
<evidence type="ECO:0000256" key="3">
    <source>
        <dbReference type="ARBA" id="ARBA00023125"/>
    </source>
</evidence>
<dbReference type="Proteomes" id="UP000580517">
    <property type="component" value="Unassembled WGS sequence"/>
</dbReference>
<keyword evidence="4" id="KW-0804">Transcription</keyword>
<accession>A0A853FBI5</accession>
<name>A0A853FBI5_9BURK</name>
<dbReference type="PROSITE" id="PS50931">
    <property type="entry name" value="HTH_LYSR"/>
    <property type="match status" value="1"/>
</dbReference>
<dbReference type="Gene3D" id="3.40.190.290">
    <property type="match status" value="1"/>
</dbReference>
<dbReference type="InterPro" id="IPR036390">
    <property type="entry name" value="WH_DNA-bd_sf"/>
</dbReference>
<protein>
    <submittedName>
        <fullName evidence="6">LysR family transcriptional regulator</fullName>
    </submittedName>
</protein>
<evidence type="ECO:0000256" key="4">
    <source>
        <dbReference type="ARBA" id="ARBA00023163"/>
    </source>
</evidence>
<evidence type="ECO:0000259" key="5">
    <source>
        <dbReference type="PROSITE" id="PS50931"/>
    </source>
</evidence>
<dbReference type="GO" id="GO:0003677">
    <property type="term" value="F:DNA binding"/>
    <property type="evidence" value="ECO:0007669"/>
    <property type="project" value="UniProtKB-KW"/>
</dbReference>
<dbReference type="GO" id="GO:0005829">
    <property type="term" value="C:cytosol"/>
    <property type="evidence" value="ECO:0007669"/>
    <property type="project" value="TreeGrafter"/>
</dbReference>
<sequence>MDLKQLEYFIAVCEQKSYSRAVDVLGLSQPSLSRHVQQLEAEVGQHLLRRTGRGVEPTPAGLRLLNHARNIASAVHAAQDDMQSLRAQTGGRIRLGLPPRISRRIAPAVIKAFRATCAHAALNISEGLSREIYEWISKGRLDIALLYDPPASDLLHYQSVFREPLVLAYSRHYRPTPPDTIPVSLLGNLPLVMPGPPASIRMLVDDACRMLNINLNVVAEVDLVQSVVETTLQADVCSILPLSEVEDVRHRGRFRYSRIEDPVILNNLVIACPAAQDRRNRLNDGVARILRERMQVAYGKGHG</sequence>
<dbReference type="EMBL" id="JACCEW010000004">
    <property type="protein sequence ID" value="NYT38125.1"/>
    <property type="molecule type" value="Genomic_DNA"/>
</dbReference>
<dbReference type="Gene3D" id="1.10.10.10">
    <property type="entry name" value="Winged helix-like DNA-binding domain superfamily/Winged helix DNA-binding domain"/>
    <property type="match status" value="1"/>
</dbReference>
<dbReference type="SUPFAM" id="SSF46785">
    <property type="entry name" value="Winged helix' DNA-binding domain"/>
    <property type="match status" value="1"/>
</dbReference>
<dbReference type="InterPro" id="IPR050950">
    <property type="entry name" value="HTH-type_LysR_regulators"/>
</dbReference>
<evidence type="ECO:0000313" key="7">
    <source>
        <dbReference type="Proteomes" id="UP000580517"/>
    </source>
</evidence>
<dbReference type="FunFam" id="1.10.10.10:FF:000001">
    <property type="entry name" value="LysR family transcriptional regulator"/>
    <property type="match status" value="1"/>
</dbReference>
<evidence type="ECO:0000313" key="6">
    <source>
        <dbReference type="EMBL" id="NYT38125.1"/>
    </source>
</evidence>
<keyword evidence="3" id="KW-0238">DNA-binding</keyword>
<keyword evidence="2" id="KW-0805">Transcription regulation</keyword>
<comment type="similarity">
    <text evidence="1">Belongs to the LysR transcriptional regulatory family.</text>
</comment>
<dbReference type="Pfam" id="PF00126">
    <property type="entry name" value="HTH_1"/>
    <property type="match status" value="1"/>
</dbReference>
<proteinExistence type="inferred from homology"/>
<keyword evidence="7" id="KW-1185">Reference proteome</keyword>
<dbReference type="PANTHER" id="PTHR30419">
    <property type="entry name" value="HTH-TYPE TRANSCRIPTIONAL REGULATOR YBHD"/>
    <property type="match status" value="1"/>
</dbReference>
<dbReference type="InterPro" id="IPR036388">
    <property type="entry name" value="WH-like_DNA-bd_sf"/>
</dbReference>